<keyword evidence="11" id="KW-1185">Reference proteome</keyword>
<dbReference type="AlphaFoldDB" id="A0A165XTC2"/>
<dbReference type="NCBIfam" id="TIGR02634">
    <property type="entry name" value="xylF"/>
    <property type="match status" value="1"/>
</dbReference>
<dbReference type="CDD" id="cd19991">
    <property type="entry name" value="PBP1_ABC_xylose_binding"/>
    <property type="match status" value="1"/>
</dbReference>
<dbReference type="PANTHER" id="PTHR30036">
    <property type="entry name" value="D-XYLOSE-BINDING PERIPLASMIC PROTEIN"/>
    <property type="match status" value="1"/>
</dbReference>
<sequence length="362" mass="39080">MKKWWKTLSMAAASLVLASALTGCGVVSSGGEDKSSQAKEDGDKIVVGFSMDTLKEERWQRDKDLFEAKVKELGAEVKTLAANGDDAAQLNQAEQLISEGVDVLVVVPHNAEATAAIVDKAHKEGIKVISYDRLIKNADVDYYVSFDNVRVGEMQAKEIVKQAPTGNYVYIGGADTDNNAHLFREGAMNVLKPLEEKGDIKIVYDQFSKDWKPEEALKNMENALTANKNNIQAVIAANDGTAGGAIQALAAQGLAGKIPVSGQDAELAALQRIVEGTQTMTVYKPIHAIATKAAEIAVAVAKGEKIETDQKIPNGKIDVPSVLLDPIAVTKENVLDTVIKDGFHKLEDVYQNVPKDQWPKQN</sequence>
<dbReference type="STRING" id="33936.AZI98_10110"/>
<evidence type="ECO:0000256" key="8">
    <source>
        <dbReference type="SAM" id="SignalP"/>
    </source>
</evidence>
<dbReference type="SUPFAM" id="SSF53822">
    <property type="entry name" value="Periplasmic binding protein-like I"/>
    <property type="match status" value="1"/>
</dbReference>
<evidence type="ECO:0000256" key="6">
    <source>
        <dbReference type="ARBA" id="ARBA00054884"/>
    </source>
</evidence>
<dbReference type="PANTHER" id="PTHR30036:SF1">
    <property type="entry name" value="D-XYLOSE-BINDING PERIPLASMIC PROTEIN"/>
    <property type="match status" value="1"/>
</dbReference>
<evidence type="ECO:0000313" key="10">
    <source>
        <dbReference type="EMBL" id="KZN96396.1"/>
    </source>
</evidence>
<dbReference type="Pfam" id="PF13407">
    <property type="entry name" value="Peripla_BP_4"/>
    <property type="match status" value="1"/>
</dbReference>
<evidence type="ECO:0000313" key="11">
    <source>
        <dbReference type="Proteomes" id="UP000076476"/>
    </source>
</evidence>
<feature type="domain" description="Periplasmic binding protein" evidence="9">
    <location>
        <begin position="47"/>
        <end position="305"/>
    </location>
</feature>
<dbReference type="InterPro" id="IPR050555">
    <property type="entry name" value="Bact_Solute-Bind_Prot2"/>
</dbReference>
<dbReference type="OrthoDB" id="9769193at2"/>
<dbReference type="EMBL" id="LWBR01000024">
    <property type="protein sequence ID" value="KZN96396.1"/>
    <property type="molecule type" value="Genomic_DNA"/>
</dbReference>
<dbReference type="InterPro" id="IPR013456">
    <property type="entry name" value="XylF"/>
</dbReference>
<evidence type="ECO:0000256" key="4">
    <source>
        <dbReference type="ARBA" id="ARBA00022729"/>
    </source>
</evidence>
<evidence type="ECO:0000256" key="7">
    <source>
        <dbReference type="ARBA" id="ARBA00071234"/>
    </source>
</evidence>
<dbReference type="GO" id="GO:0030288">
    <property type="term" value="C:outer membrane-bounded periplasmic space"/>
    <property type="evidence" value="ECO:0007669"/>
    <property type="project" value="TreeGrafter"/>
</dbReference>
<evidence type="ECO:0000256" key="3">
    <source>
        <dbReference type="ARBA" id="ARBA00022597"/>
    </source>
</evidence>
<organism evidence="10 11">
    <name type="scientific">Aeribacillus pallidus</name>
    <dbReference type="NCBI Taxonomy" id="33936"/>
    <lineage>
        <taxon>Bacteria</taxon>
        <taxon>Bacillati</taxon>
        <taxon>Bacillota</taxon>
        <taxon>Bacilli</taxon>
        <taxon>Bacillales</taxon>
        <taxon>Bacillaceae</taxon>
        <taxon>Aeribacillus</taxon>
    </lineage>
</organism>
<accession>A0A165XTC2</accession>
<comment type="function">
    <text evidence="6">Involved in the high-affinity D-xylose membrane transport system. Binds with high affinity to xylose.</text>
</comment>
<keyword evidence="3" id="KW-0762">Sugar transport</keyword>
<dbReference type="Gene3D" id="3.40.50.2300">
    <property type="match status" value="2"/>
</dbReference>
<keyword evidence="2" id="KW-0813">Transport</keyword>
<dbReference type="GO" id="GO:0015753">
    <property type="term" value="P:D-xylose transmembrane transport"/>
    <property type="evidence" value="ECO:0007669"/>
    <property type="project" value="InterPro"/>
</dbReference>
<comment type="caution">
    <text evidence="10">The sequence shown here is derived from an EMBL/GenBank/DDBJ whole genome shotgun (WGS) entry which is preliminary data.</text>
</comment>
<keyword evidence="5" id="KW-0574">Periplasm</keyword>
<reference evidence="10 11" key="1">
    <citation type="submission" date="2016-04" db="EMBL/GenBank/DDBJ databases">
        <title>Draft genome sequence of Aeribacillus pallidus 8m3 from petroleum reservoir.</title>
        <authorList>
            <person name="Poltaraus A.B."/>
            <person name="Nazina T.N."/>
            <person name="Tourova T.P."/>
            <person name="Malakho S.M."/>
            <person name="Korshunova A.V."/>
            <person name="Sokolova D.S."/>
        </authorList>
    </citation>
    <scope>NUCLEOTIDE SEQUENCE [LARGE SCALE GENOMIC DNA]</scope>
    <source>
        <strain evidence="10 11">8m3</strain>
    </source>
</reference>
<dbReference type="InterPro" id="IPR028082">
    <property type="entry name" value="Peripla_BP_I"/>
</dbReference>
<evidence type="ECO:0000259" key="9">
    <source>
        <dbReference type="Pfam" id="PF13407"/>
    </source>
</evidence>
<dbReference type="FunFam" id="3.40.50.2300:FF:000078">
    <property type="entry name" value="D-xylose ABC transporter substrate-binding protein"/>
    <property type="match status" value="1"/>
</dbReference>
<evidence type="ECO:0000256" key="2">
    <source>
        <dbReference type="ARBA" id="ARBA00022448"/>
    </source>
</evidence>
<feature type="chain" id="PRO_5038937360" description="D-xylose-binding periplasmic protein" evidence="8">
    <location>
        <begin position="19"/>
        <end position="362"/>
    </location>
</feature>
<comment type="subcellular location">
    <subcellularLocation>
        <location evidence="1">Periplasm</location>
    </subcellularLocation>
</comment>
<gene>
    <name evidence="10" type="ORF">AZI98_10110</name>
</gene>
<dbReference type="Proteomes" id="UP000076476">
    <property type="component" value="Unassembled WGS sequence"/>
</dbReference>
<dbReference type="GO" id="GO:0048029">
    <property type="term" value="F:monosaccharide binding"/>
    <property type="evidence" value="ECO:0007669"/>
    <property type="project" value="InterPro"/>
</dbReference>
<evidence type="ECO:0000256" key="5">
    <source>
        <dbReference type="ARBA" id="ARBA00022764"/>
    </source>
</evidence>
<dbReference type="RefSeq" id="WP_063388155.1">
    <property type="nucleotide sequence ID" value="NZ_LWBR01000024.1"/>
</dbReference>
<evidence type="ECO:0000256" key="1">
    <source>
        <dbReference type="ARBA" id="ARBA00004418"/>
    </source>
</evidence>
<proteinExistence type="predicted"/>
<dbReference type="InterPro" id="IPR025997">
    <property type="entry name" value="SBP_2_dom"/>
</dbReference>
<dbReference type="PROSITE" id="PS51257">
    <property type="entry name" value="PROKAR_LIPOPROTEIN"/>
    <property type="match status" value="1"/>
</dbReference>
<keyword evidence="4 8" id="KW-0732">Signal</keyword>
<protein>
    <recommendedName>
        <fullName evidence="7">D-xylose-binding periplasmic protein</fullName>
    </recommendedName>
</protein>
<name>A0A165XTC2_9BACI</name>
<feature type="signal peptide" evidence="8">
    <location>
        <begin position="1"/>
        <end position="18"/>
    </location>
</feature>